<evidence type="ECO:0000256" key="5">
    <source>
        <dbReference type="SAM" id="MobiDB-lite"/>
    </source>
</evidence>
<dbReference type="EMBL" id="WLYK01000011">
    <property type="protein sequence ID" value="MTD16793.1"/>
    <property type="molecule type" value="Genomic_DNA"/>
</dbReference>
<evidence type="ECO:0000313" key="7">
    <source>
        <dbReference type="Proteomes" id="UP000460221"/>
    </source>
</evidence>
<comment type="pathway">
    <text evidence="3">Protein degradation; proteasomal Pup-dependent pathway.</text>
</comment>
<dbReference type="GO" id="GO:0010498">
    <property type="term" value="P:proteasomal protein catabolic process"/>
    <property type="evidence" value="ECO:0007669"/>
    <property type="project" value="UniProtKB-UniRule"/>
</dbReference>
<proteinExistence type="inferred from homology"/>
<dbReference type="RefSeq" id="WP_407666910.1">
    <property type="nucleotide sequence ID" value="NZ_WLYK01000011.1"/>
</dbReference>
<keyword evidence="2 3" id="KW-0647">Proteasome</keyword>
<dbReference type="NCBIfam" id="TIGR03691">
    <property type="entry name" value="20S_bact_alpha"/>
    <property type="match status" value="1"/>
</dbReference>
<comment type="similarity">
    <text evidence="3 4">Belongs to the peptidase T1A family.</text>
</comment>
<dbReference type="UniPathway" id="UPA00997"/>
<dbReference type="GO" id="GO:0005737">
    <property type="term" value="C:cytoplasm"/>
    <property type="evidence" value="ECO:0007669"/>
    <property type="project" value="UniProtKB-SubCell"/>
</dbReference>
<accession>A0A7K1FUC5</accession>
<sequence>MTMPIYASPEQFMRDRSEYARKGIGRGSSVVVTTYDGGVLFVAESRSPTLHKVSEIYDRIGFAGVGRYNEFENLRTAGIRLADVRGYSYDRRDVSGRWLANAYAQTLGSIFSEHQKPYEVEICVAEVAKGPGAGPTAESPDLRDQLYRISYDGSIVYEARFVVMGGLVEPVTASLEKSFEAGWDLSAALRAAVPALGASADGTVREIGPGQLEVAVLDRALPVRTFRRITGAALAALLEPPADAAEPPAGEPEVVAGTGESTDPAPGESGPDGTDQG</sequence>
<dbReference type="GO" id="GO:0004298">
    <property type="term" value="F:threonine-type endopeptidase activity"/>
    <property type="evidence" value="ECO:0007669"/>
    <property type="project" value="InterPro"/>
</dbReference>
<keyword evidence="6" id="KW-0378">Hydrolase</keyword>
<comment type="caution">
    <text evidence="6">The sequence shown here is derived from an EMBL/GenBank/DDBJ whole genome shotgun (WGS) entry which is preliminary data.</text>
</comment>
<comment type="subcellular location">
    <subcellularLocation>
        <location evidence="3">Cytoplasm</location>
    </subcellularLocation>
</comment>
<evidence type="ECO:0000256" key="2">
    <source>
        <dbReference type="ARBA" id="ARBA00022942"/>
    </source>
</evidence>
<evidence type="ECO:0000256" key="1">
    <source>
        <dbReference type="ARBA" id="ARBA00022490"/>
    </source>
</evidence>
<feature type="region of interest" description="Disordered" evidence="5">
    <location>
        <begin position="239"/>
        <end position="277"/>
    </location>
</feature>
<comment type="activity regulation">
    <text evidence="3">The formation of the proteasomal ATPase ARC-20S proteasome complex, likely via the docking of the C-termini of ARC into the intersubunit pockets in the alpha-rings, may trigger opening of the gate for substrate entry. Interconversion between the open-gate and close-gate conformations leads to a dynamic regulation of the 20S proteasome proteolysis activity.</text>
</comment>
<evidence type="ECO:0000256" key="4">
    <source>
        <dbReference type="PROSITE-ProRule" id="PRU00808"/>
    </source>
</evidence>
<evidence type="ECO:0000313" key="6">
    <source>
        <dbReference type="EMBL" id="MTD16793.1"/>
    </source>
</evidence>
<dbReference type="InterPro" id="IPR022296">
    <property type="entry name" value="Proteasome_asu_bac"/>
</dbReference>
<feature type="compositionally biased region" description="Low complexity" evidence="5">
    <location>
        <begin position="239"/>
        <end position="257"/>
    </location>
</feature>
<organism evidence="6 7">
    <name type="scientific">Nakamurella alba</name>
    <dbReference type="NCBI Taxonomy" id="2665158"/>
    <lineage>
        <taxon>Bacteria</taxon>
        <taxon>Bacillati</taxon>
        <taxon>Actinomycetota</taxon>
        <taxon>Actinomycetes</taxon>
        <taxon>Nakamurellales</taxon>
        <taxon>Nakamurellaceae</taxon>
        <taxon>Nakamurella</taxon>
    </lineage>
</organism>
<dbReference type="HAMAP" id="MF_00289_B">
    <property type="entry name" value="Proteasome_A_B"/>
    <property type="match status" value="1"/>
</dbReference>
<keyword evidence="7" id="KW-1185">Reference proteome</keyword>
<dbReference type="InterPro" id="IPR023332">
    <property type="entry name" value="Proteasome_alpha-type"/>
</dbReference>
<dbReference type="Pfam" id="PF00227">
    <property type="entry name" value="Proteasome"/>
    <property type="match status" value="1"/>
</dbReference>
<dbReference type="GO" id="GO:0019773">
    <property type="term" value="C:proteasome core complex, alpha-subunit complex"/>
    <property type="evidence" value="ECO:0007669"/>
    <property type="project" value="UniProtKB-UniRule"/>
</dbReference>
<reference evidence="6 7" key="1">
    <citation type="submission" date="2019-11" db="EMBL/GenBank/DDBJ databases">
        <authorList>
            <person name="Jiang L.-Q."/>
        </authorList>
    </citation>
    <scope>NUCLEOTIDE SEQUENCE [LARGE SCALE GENOMIC DNA]</scope>
    <source>
        <strain evidence="6 7">YIM 132087</strain>
    </source>
</reference>
<dbReference type="Gene3D" id="3.60.20.10">
    <property type="entry name" value="Glutamine Phosphoribosylpyrophosphate, subunit 1, domain 1"/>
    <property type="match status" value="1"/>
</dbReference>
<dbReference type="InterPro" id="IPR029055">
    <property type="entry name" value="Ntn_hydrolases_N"/>
</dbReference>
<dbReference type="InterPro" id="IPR001353">
    <property type="entry name" value="Proteasome_sua/b"/>
</dbReference>
<dbReference type="AlphaFoldDB" id="A0A7K1FUC5"/>
<protein>
    <recommendedName>
        <fullName evidence="3">Proteasome subunit alpha</fullName>
    </recommendedName>
    <alternativeName>
        <fullName evidence="3">20S proteasome alpha subunit</fullName>
    </alternativeName>
    <alternativeName>
        <fullName evidence="3">Proteasome core protein PrcA</fullName>
    </alternativeName>
</protein>
<dbReference type="Proteomes" id="UP000460221">
    <property type="component" value="Unassembled WGS sequence"/>
</dbReference>
<comment type="subunit">
    <text evidence="3">The 20S proteasome core is composed of 14 alpha and 14 beta subunits that assemble into four stacked heptameric rings, resulting in a barrel-shaped structure. The two inner rings, each composed of seven catalytic beta subunits, are sandwiched by two outer rings, each composed of seven alpha subunits. The catalytic chamber with the active sites is on the inside of the barrel. Has a gated structure, the ends of the cylinder being occluded by the N-termini of the alpha-subunits. Is capped by the proteasome-associated ATPase, ARC.</text>
</comment>
<dbReference type="SUPFAM" id="SSF56235">
    <property type="entry name" value="N-terminal nucleophile aminohydrolases (Ntn hydrolases)"/>
    <property type="match status" value="1"/>
</dbReference>
<dbReference type="PROSITE" id="PS51475">
    <property type="entry name" value="PROTEASOME_ALPHA_2"/>
    <property type="match status" value="1"/>
</dbReference>
<evidence type="ECO:0000256" key="3">
    <source>
        <dbReference type="HAMAP-Rule" id="MF_00289"/>
    </source>
</evidence>
<gene>
    <name evidence="3 6" type="primary">prcA</name>
    <name evidence="6" type="ORF">GIS00_22940</name>
</gene>
<comment type="function">
    <text evidence="3">Component of the proteasome core, a large protease complex with broad specificity involved in protein degradation.</text>
</comment>
<dbReference type="GO" id="GO:0019941">
    <property type="term" value="P:modification-dependent protein catabolic process"/>
    <property type="evidence" value="ECO:0007669"/>
    <property type="project" value="UniProtKB-UniRule"/>
</dbReference>
<keyword evidence="1 3" id="KW-0963">Cytoplasm</keyword>
<name>A0A7K1FUC5_9ACTN</name>